<organism evidence="3 4">
    <name type="scientific">Comamonas odontotermitis</name>
    <dbReference type="NCBI Taxonomy" id="379895"/>
    <lineage>
        <taxon>Bacteria</taxon>
        <taxon>Pseudomonadati</taxon>
        <taxon>Pseudomonadota</taxon>
        <taxon>Betaproteobacteria</taxon>
        <taxon>Burkholderiales</taxon>
        <taxon>Comamonadaceae</taxon>
        <taxon>Comamonas</taxon>
    </lineage>
</organism>
<gene>
    <name evidence="3" type="ORF">HNP33_000421</name>
</gene>
<evidence type="ECO:0000313" key="3">
    <source>
        <dbReference type="EMBL" id="MBB6576373.1"/>
    </source>
</evidence>
<feature type="compositionally biased region" description="Low complexity" evidence="1">
    <location>
        <begin position="145"/>
        <end position="157"/>
    </location>
</feature>
<evidence type="ECO:0000313" key="4">
    <source>
        <dbReference type="Proteomes" id="UP000562492"/>
    </source>
</evidence>
<proteinExistence type="predicted"/>
<evidence type="ECO:0000256" key="1">
    <source>
        <dbReference type="SAM" id="MobiDB-lite"/>
    </source>
</evidence>
<name>A0ABR6RB42_9BURK</name>
<reference evidence="3 4" key="1">
    <citation type="submission" date="2020-08" db="EMBL/GenBank/DDBJ databases">
        <title>Functional genomics of gut bacteria from endangered species of beetles.</title>
        <authorList>
            <person name="Carlos-Shanley C."/>
        </authorList>
    </citation>
    <scope>NUCLEOTIDE SEQUENCE [LARGE SCALE GENOMIC DNA]</scope>
    <source>
        <strain evidence="3 4">S00124</strain>
    </source>
</reference>
<comment type="caution">
    <text evidence="3">The sequence shown here is derived from an EMBL/GenBank/DDBJ whole genome shotgun (WGS) entry which is preliminary data.</text>
</comment>
<feature type="region of interest" description="Disordered" evidence="1">
    <location>
        <begin position="132"/>
        <end position="174"/>
    </location>
</feature>
<protein>
    <recommendedName>
        <fullName evidence="5">Lysozyme inhibitor LprI N-terminal domain-containing protein</fullName>
    </recommendedName>
</protein>
<accession>A0ABR6RB42</accession>
<dbReference type="PROSITE" id="PS51257">
    <property type="entry name" value="PROKAR_LIPOPROTEIN"/>
    <property type="match status" value="1"/>
</dbReference>
<feature type="signal peptide" evidence="2">
    <location>
        <begin position="1"/>
        <end position="32"/>
    </location>
</feature>
<feature type="compositionally biased region" description="Basic and acidic residues" evidence="1">
    <location>
        <begin position="165"/>
        <end position="174"/>
    </location>
</feature>
<keyword evidence="4" id="KW-1185">Reference proteome</keyword>
<keyword evidence="2" id="KW-0732">Signal</keyword>
<dbReference type="EMBL" id="JACHKZ010000002">
    <property type="protein sequence ID" value="MBB6576373.1"/>
    <property type="molecule type" value="Genomic_DNA"/>
</dbReference>
<dbReference type="RefSeq" id="WP_184704801.1">
    <property type="nucleotide sequence ID" value="NZ_JACHKZ010000002.1"/>
</dbReference>
<feature type="region of interest" description="Disordered" evidence="1">
    <location>
        <begin position="196"/>
        <end position="216"/>
    </location>
</feature>
<evidence type="ECO:0000256" key="2">
    <source>
        <dbReference type="SAM" id="SignalP"/>
    </source>
</evidence>
<dbReference type="Proteomes" id="UP000562492">
    <property type="component" value="Unassembled WGS sequence"/>
</dbReference>
<sequence>MPFRPISVHGAACSLVLVLAVGAACGVGPVHAAEQRMSRQAYAAAKDAINERHDRALAHCKTVDGGAQSRCRMQADGRRKIDLATLEVRWHPSANNSFKASMAEVDLAYALAMDQCKKQHTGSDKEARAALKSCSDKSKGKRVAGEQAAHQQAALQASVGAPPKSEAERQREADLDTAIRKCDSLLGDANLQCMNALSPQARQRAADRSSGASRKD</sequence>
<feature type="chain" id="PRO_5045284063" description="Lysozyme inhibitor LprI N-terminal domain-containing protein" evidence="2">
    <location>
        <begin position="33"/>
        <end position="216"/>
    </location>
</feature>
<evidence type="ECO:0008006" key="5">
    <source>
        <dbReference type="Google" id="ProtNLM"/>
    </source>
</evidence>